<feature type="region of interest" description="Disordered" evidence="1">
    <location>
        <begin position="1"/>
        <end position="411"/>
    </location>
</feature>
<organism evidence="2 3">
    <name type="scientific">Geodia barretti</name>
    <name type="common">Barrett's horny sponge</name>
    <dbReference type="NCBI Taxonomy" id="519541"/>
    <lineage>
        <taxon>Eukaryota</taxon>
        <taxon>Metazoa</taxon>
        <taxon>Porifera</taxon>
        <taxon>Demospongiae</taxon>
        <taxon>Heteroscleromorpha</taxon>
        <taxon>Tetractinellida</taxon>
        <taxon>Astrophorina</taxon>
        <taxon>Geodiidae</taxon>
        <taxon>Geodia</taxon>
    </lineage>
</organism>
<gene>
    <name evidence="2" type="ORF">GBAR_LOCUS31436</name>
</gene>
<comment type="caution">
    <text evidence="2">The sequence shown here is derived from an EMBL/GenBank/DDBJ whole genome shotgun (WGS) entry which is preliminary data.</text>
</comment>
<feature type="compositionally biased region" description="Polar residues" evidence="1">
    <location>
        <begin position="276"/>
        <end position="302"/>
    </location>
</feature>
<feature type="compositionally biased region" description="Low complexity" evidence="1">
    <location>
        <begin position="383"/>
        <end position="402"/>
    </location>
</feature>
<feature type="compositionally biased region" description="Polar residues" evidence="1">
    <location>
        <begin position="85"/>
        <end position="96"/>
    </location>
</feature>
<feature type="compositionally biased region" description="Low complexity" evidence="1">
    <location>
        <begin position="206"/>
        <end position="220"/>
    </location>
</feature>
<accession>A0AA35U142</accession>
<evidence type="ECO:0000313" key="3">
    <source>
        <dbReference type="Proteomes" id="UP001174909"/>
    </source>
</evidence>
<feature type="compositionally biased region" description="Low complexity" evidence="1">
    <location>
        <begin position="59"/>
        <end position="80"/>
    </location>
</feature>
<feature type="compositionally biased region" description="Low complexity" evidence="1">
    <location>
        <begin position="335"/>
        <end position="350"/>
    </location>
</feature>
<dbReference type="Proteomes" id="UP001174909">
    <property type="component" value="Unassembled WGS sequence"/>
</dbReference>
<reference evidence="2" key="1">
    <citation type="submission" date="2023-03" db="EMBL/GenBank/DDBJ databases">
        <authorList>
            <person name="Steffen K."/>
            <person name="Cardenas P."/>
        </authorList>
    </citation>
    <scope>NUCLEOTIDE SEQUENCE</scope>
</reference>
<evidence type="ECO:0000256" key="1">
    <source>
        <dbReference type="SAM" id="MobiDB-lite"/>
    </source>
</evidence>
<feature type="compositionally biased region" description="Pro residues" evidence="1">
    <location>
        <begin position="169"/>
        <end position="180"/>
    </location>
</feature>
<protein>
    <submittedName>
        <fullName evidence="2">Uncharacterized protein</fullName>
    </submittedName>
</protein>
<sequence length="445" mass="46941">MSAVFPPEKTFDEESGAQNDLTTDEEDSGDYYPRRPPAKDRGPDCGNLLGNEIDVKPVSHSQATSSTTAAMSSTPFAPSPYAHPSSATLPHNVTPLTPSPPHPVHSITQVSPLPIPSPPLNIAIDERHPASLPQPLPQSAPLAPFAPACSASSGKEEEIDRRLLSLTPSPDPIPNAPPKKLPTLVLKIQHPIKAVAPSSSGRDAVSSQSSSGFQSPRSLSPTPQGPPPIMAAATKPPKLDPHPDEESSEGGKQHTTTKETDGKSLRGSEMRRTPKTVFSGSPPTTRSRPTASSKLPTDSAAPTSLPRKKTQPVTSSKPRAPTSAPTKTVSPKVGSKLAKVPSKPPSSASPRVTKKTTSTQSGNPRETGPLAMRVKKPQPLTAKSSSHTSTKPSSHTTKKSSPLQPAQLSNKVEPVYFPSPHKQAVIHTPNEQAIFCPCIQQDQSN</sequence>
<feature type="compositionally biased region" description="Polar residues" evidence="1">
    <location>
        <begin position="355"/>
        <end position="364"/>
    </location>
</feature>
<proteinExistence type="predicted"/>
<feature type="compositionally biased region" description="Basic and acidic residues" evidence="1">
    <location>
        <begin position="237"/>
        <end position="272"/>
    </location>
</feature>
<dbReference type="EMBL" id="CASHTH010004466">
    <property type="protein sequence ID" value="CAI8057708.1"/>
    <property type="molecule type" value="Genomic_DNA"/>
</dbReference>
<evidence type="ECO:0000313" key="2">
    <source>
        <dbReference type="EMBL" id="CAI8057708.1"/>
    </source>
</evidence>
<feature type="compositionally biased region" description="Polar residues" evidence="1">
    <location>
        <begin position="311"/>
        <end position="329"/>
    </location>
</feature>
<feature type="compositionally biased region" description="Low complexity" evidence="1">
    <location>
        <begin position="139"/>
        <end position="148"/>
    </location>
</feature>
<keyword evidence="3" id="KW-1185">Reference proteome</keyword>
<dbReference type="AlphaFoldDB" id="A0AA35U142"/>
<feature type="compositionally biased region" description="Basic and acidic residues" evidence="1">
    <location>
        <begin position="154"/>
        <end position="163"/>
    </location>
</feature>
<name>A0AA35U142_GEOBA</name>